<feature type="domain" description="TonB-dependent receptor-like beta-barrel" evidence="13">
    <location>
        <begin position="413"/>
        <end position="941"/>
    </location>
</feature>
<keyword evidence="3 10" id="KW-0813">Transport</keyword>
<dbReference type="InterPro" id="IPR037066">
    <property type="entry name" value="Plug_dom_sf"/>
</dbReference>
<gene>
    <name evidence="15" type="ORF">N4261_23860</name>
</gene>
<keyword evidence="5 10" id="KW-0812">Transmembrane</keyword>
<evidence type="ECO:0000256" key="9">
    <source>
        <dbReference type="ARBA" id="ARBA00023237"/>
    </source>
</evidence>
<protein>
    <submittedName>
        <fullName evidence="15">TonB-dependent receptor</fullName>
    </submittedName>
</protein>
<evidence type="ECO:0000256" key="3">
    <source>
        <dbReference type="ARBA" id="ARBA00022448"/>
    </source>
</evidence>
<dbReference type="Pfam" id="PF07715">
    <property type="entry name" value="Plug"/>
    <property type="match status" value="1"/>
</dbReference>
<evidence type="ECO:0000256" key="8">
    <source>
        <dbReference type="ARBA" id="ARBA00023170"/>
    </source>
</evidence>
<keyword evidence="6 11" id="KW-0798">TonB box</keyword>
<dbReference type="SUPFAM" id="SSF56935">
    <property type="entry name" value="Porins"/>
    <property type="match status" value="1"/>
</dbReference>
<sequence>MFKRGSISTAVLACLGVYSGAVLAQQAPAPQQTLERVEVTGSRILSVNAESPAPIQVITAAEIGASGVANLQDLLLKNPVFGTPGISRTNSNFSTSSAGVATIDLRNLGSNRTLVLVNGRRYVSGVPGDSSVDLNSIPTDFIERVEVMTGGASSTYGSDAVAGVVNIILKRNFQGMILDAQVGESQEGDDRKRKFSATFGMNAPDNRGNLMFNLSASKQGAVYSRDRSFSAVDQYTLSGFTGEPADIFTPLRPFYSSFAPQGTFTFRDATLNANRSFTFDPNGNQIPVSTNGPNGDGVGATGYDRSAYRTIAIPTDRLMLATKGEFNLSDKHTVFFEGNYASTKTKTRLEPFALASTDILDSGFIPAENFVNGVRVRNPLVPDTIYNNALDRDGDGLKDFSFTRRMSDIALRGNKADRDTVRIIGGVKGEIGKNWNYDTYAGYGFTKEGQTGTGQVNVVNFRNALAVMQDVNDANNNGNTTEVICIDPVARAQGCVPANVFGANTLSPGAAAYLHAPSSLNTKTTQALAGFSLSGEPFELPAGPVGVALGAEYRRESSSTEFDALTQTGLNAGNALPNTAGSFNVKEVFLEGRFPLLKNLPAVKTLDATAAVRQGRYSSVGNTTSWNSGLDWGVNDTFRVRASYAVSTRAPNIGELFQAPSQTFPTGLIDPCQGVTAAEQSTRATRCLANPGVAANVAANGEFTLNQADAQGVSGFDSGNPNLKAEKGQSLTLGFVITPRDLVKNLSITTDYYRIKVKNAINTPGRQYALTQCYNGDASYCQYITRRPTDQGANSAGSLEFINETNANTGGDFVEGIDLTAAYATKLAGGQLNARLSYTYMRKAYNKPTPDAEIDRFDGEIGQPKNRWLLNLGYNIGPFGLSATTTYIGKSHLDDTFLNNPDLWVTIPTKSQASVKEKYYLDLQGSYSWGKSTQIYLGIDNALNTKPAPIISGLPGNVTGAETASIYDAIGRRYYIGLRYSL</sequence>
<reference evidence="15" key="1">
    <citation type="submission" date="2022-10" db="EMBL/GenBank/DDBJ databases">
        <title>Characterization and whole genome sequencing of a new Roseateles species, isolated from fresh water.</title>
        <authorList>
            <person name="Guliayeva D.Y."/>
            <person name="Akhremchuk A.E."/>
            <person name="Sikolenko M.A."/>
            <person name="Valentovich L.N."/>
            <person name="Sidarenka A.V."/>
        </authorList>
    </citation>
    <scope>NUCLEOTIDE SEQUENCE</scope>
    <source>
        <strain evidence="15">BIM B-1768</strain>
    </source>
</reference>
<keyword evidence="8 15" id="KW-0675">Receptor</keyword>
<dbReference type="PROSITE" id="PS52016">
    <property type="entry name" value="TONB_DEPENDENT_REC_3"/>
    <property type="match status" value="1"/>
</dbReference>
<feature type="signal peptide" evidence="12">
    <location>
        <begin position="1"/>
        <end position="24"/>
    </location>
</feature>
<keyword evidence="4 10" id="KW-1134">Transmembrane beta strand</keyword>
<dbReference type="Gene3D" id="2.40.170.20">
    <property type="entry name" value="TonB-dependent receptor, beta-barrel domain"/>
    <property type="match status" value="1"/>
</dbReference>
<keyword evidence="12" id="KW-0732">Signal</keyword>
<dbReference type="Proteomes" id="UP001064933">
    <property type="component" value="Chromosome"/>
</dbReference>
<keyword evidence="7 10" id="KW-0472">Membrane</keyword>
<name>A0ABY6B357_9BURK</name>
<evidence type="ECO:0000256" key="7">
    <source>
        <dbReference type="ARBA" id="ARBA00023136"/>
    </source>
</evidence>
<evidence type="ECO:0000256" key="5">
    <source>
        <dbReference type="ARBA" id="ARBA00022692"/>
    </source>
</evidence>
<evidence type="ECO:0000256" key="11">
    <source>
        <dbReference type="RuleBase" id="RU003357"/>
    </source>
</evidence>
<dbReference type="PANTHER" id="PTHR47234:SF2">
    <property type="entry name" value="TONB-DEPENDENT RECEPTOR"/>
    <property type="match status" value="1"/>
</dbReference>
<dbReference type="EMBL" id="CP104562">
    <property type="protein sequence ID" value="UXH77958.1"/>
    <property type="molecule type" value="Genomic_DNA"/>
</dbReference>
<evidence type="ECO:0000259" key="14">
    <source>
        <dbReference type="Pfam" id="PF07715"/>
    </source>
</evidence>
<dbReference type="Gene3D" id="2.170.130.10">
    <property type="entry name" value="TonB-dependent receptor, plug domain"/>
    <property type="match status" value="1"/>
</dbReference>
<dbReference type="InterPro" id="IPR000531">
    <property type="entry name" value="Beta-barrel_TonB"/>
</dbReference>
<evidence type="ECO:0000313" key="15">
    <source>
        <dbReference type="EMBL" id="UXH77958.1"/>
    </source>
</evidence>
<dbReference type="InterPro" id="IPR036942">
    <property type="entry name" value="Beta-barrel_TonB_sf"/>
</dbReference>
<dbReference type="Pfam" id="PF00593">
    <property type="entry name" value="TonB_dep_Rec_b-barrel"/>
    <property type="match status" value="1"/>
</dbReference>
<evidence type="ECO:0000256" key="10">
    <source>
        <dbReference type="PROSITE-ProRule" id="PRU01360"/>
    </source>
</evidence>
<evidence type="ECO:0000313" key="16">
    <source>
        <dbReference type="Proteomes" id="UP001064933"/>
    </source>
</evidence>
<evidence type="ECO:0000256" key="2">
    <source>
        <dbReference type="ARBA" id="ARBA00009810"/>
    </source>
</evidence>
<dbReference type="RefSeq" id="WP_261757720.1">
    <property type="nucleotide sequence ID" value="NZ_CP104562.2"/>
</dbReference>
<accession>A0ABY6B357</accession>
<evidence type="ECO:0000256" key="1">
    <source>
        <dbReference type="ARBA" id="ARBA00004571"/>
    </source>
</evidence>
<evidence type="ECO:0000256" key="12">
    <source>
        <dbReference type="SAM" id="SignalP"/>
    </source>
</evidence>
<comment type="similarity">
    <text evidence="2 10 11">Belongs to the TonB-dependent receptor family.</text>
</comment>
<evidence type="ECO:0000256" key="4">
    <source>
        <dbReference type="ARBA" id="ARBA00022452"/>
    </source>
</evidence>
<keyword evidence="9 10" id="KW-0998">Cell outer membrane</keyword>
<comment type="subcellular location">
    <subcellularLocation>
        <location evidence="1 10">Cell outer membrane</location>
        <topology evidence="1 10">Multi-pass membrane protein</topology>
    </subcellularLocation>
</comment>
<evidence type="ECO:0000259" key="13">
    <source>
        <dbReference type="Pfam" id="PF00593"/>
    </source>
</evidence>
<evidence type="ECO:0000256" key="6">
    <source>
        <dbReference type="ARBA" id="ARBA00023077"/>
    </source>
</evidence>
<dbReference type="PANTHER" id="PTHR47234">
    <property type="match status" value="1"/>
</dbReference>
<proteinExistence type="inferred from homology"/>
<dbReference type="InterPro" id="IPR039426">
    <property type="entry name" value="TonB-dep_rcpt-like"/>
</dbReference>
<organism evidence="15 16">
    <name type="scientific">Roseateles amylovorans</name>
    <dbReference type="NCBI Taxonomy" id="2978473"/>
    <lineage>
        <taxon>Bacteria</taxon>
        <taxon>Pseudomonadati</taxon>
        <taxon>Pseudomonadota</taxon>
        <taxon>Betaproteobacteria</taxon>
        <taxon>Burkholderiales</taxon>
        <taxon>Sphaerotilaceae</taxon>
        <taxon>Roseateles</taxon>
    </lineage>
</organism>
<dbReference type="InterPro" id="IPR012910">
    <property type="entry name" value="Plug_dom"/>
</dbReference>
<keyword evidence="16" id="KW-1185">Reference proteome</keyword>
<feature type="domain" description="TonB-dependent receptor plug" evidence="14">
    <location>
        <begin position="49"/>
        <end position="164"/>
    </location>
</feature>
<feature type="chain" id="PRO_5046565315" evidence="12">
    <location>
        <begin position="25"/>
        <end position="982"/>
    </location>
</feature>